<dbReference type="InParanoid" id="A0A7J7DYI4"/>
<organism evidence="2 3">
    <name type="scientific">Tripterygium wilfordii</name>
    <name type="common">Thunder God vine</name>
    <dbReference type="NCBI Taxonomy" id="458696"/>
    <lineage>
        <taxon>Eukaryota</taxon>
        <taxon>Viridiplantae</taxon>
        <taxon>Streptophyta</taxon>
        <taxon>Embryophyta</taxon>
        <taxon>Tracheophyta</taxon>
        <taxon>Spermatophyta</taxon>
        <taxon>Magnoliopsida</taxon>
        <taxon>eudicotyledons</taxon>
        <taxon>Gunneridae</taxon>
        <taxon>Pentapetalae</taxon>
        <taxon>rosids</taxon>
        <taxon>fabids</taxon>
        <taxon>Celastrales</taxon>
        <taxon>Celastraceae</taxon>
        <taxon>Tripterygium</taxon>
    </lineage>
</organism>
<evidence type="ECO:0000313" key="3">
    <source>
        <dbReference type="Proteomes" id="UP000593562"/>
    </source>
</evidence>
<accession>A0A7J7DYI4</accession>
<protein>
    <submittedName>
        <fullName evidence="2">Uncharacterized protein</fullName>
    </submittedName>
</protein>
<feature type="coiled-coil region" evidence="1">
    <location>
        <begin position="28"/>
        <end position="55"/>
    </location>
</feature>
<dbReference type="Proteomes" id="UP000593562">
    <property type="component" value="Unassembled WGS sequence"/>
</dbReference>
<dbReference type="EMBL" id="JAAARO010000002">
    <property type="protein sequence ID" value="KAF5751136.1"/>
    <property type="molecule type" value="Genomic_DNA"/>
</dbReference>
<dbReference type="FunCoup" id="A0A7J7DYI4">
    <property type="interactions" value="30"/>
</dbReference>
<dbReference type="AlphaFoldDB" id="A0A7J7DYI4"/>
<evidence type="ECO:0000256" key="1">
    <source>
        <dbReference type="SAM" id="Coils"/>
    </source>
</evidence>
<gene>
    <name evidence="2" type="ORF">HS088_TW02G00146</name>
</gene>
<dbReference type="PANTHER" id="PTHR36346">
    <property type="entry name" value="EXPRESSED PROTEIN"/>
    <property type="match status" value="1"/>
</dbReference>
<proteinExistence type="predicted"/>
<keyword evidence="1" id="KW-0175">Coiled coil</keyword>
<reference evidence="2 3" key="1">
    <citation type="journal article" date="2020" name="Nat. Commun.">
        <title>Genome of Tripterygium wilfordii and identification of cytochrome P450 involved in triptolide biosynthesis.</title>
        <authorList>
            <person name="Tu L."/>
            <person name="Su P."/>
            <person name="Zhang Z."/>
            <person name="Gao L."/>
            <person name="Wang J."/>
            <person name="Hu T."/>
            <person name="Zhou J."/>
            <person name="Zhang Y."/>
            <person name="Zhao Y."/>
            <person name="Liu Y."/>
            <person name="Song Y."/>
            <person name="Tong Y."/>
            <person name="Lu Y."/>
            <person name="Yang J."/>
            <person name="Xu C."/>
            <person name="Jia M."/>
            <person name="Peters R.J."/>
            <person name="Huang L."/>
            <person name="Gao W."/>
        </authorList>
    </citation>
    <scope>NUCLEOTIDE SEQUENCE [LARGE SCALE GENOMIC DNA]</scope>
    <source>
        <strain evidence="3">cv. XIE 37</strain>
        <tissue evidence="2">Leaf</tissue>
    </source>
</reference>
<dbReference type="PANTHER" id="PTHR36346:SF2">
    <property type="entry name" value="EXPRESSED PROTEIN"/>
    <property type="match status" value="1"/>
</dbReference>
<evidence type="ECO:0000313" key="2">
    <source>
        <dbReference type="EMBL" id="KAF5751136.1"/>
    </source>
</evidence>
<name>A0A7J7DYI4_TRIWF</name>
<keyword evidence="3" id="KW-1185">Reference proteome</keyword>
<sequence>MSAVVEVWVSELARLKERVEKVKKPLLLSLSKDKAKEAEEEVEDIKIKAKEKEDDSATISETTVFLLMDMFAPL</sequence>
<comment type="caution">
    <text evidence="2">The sequence shown here is derived from an EMBL/GenBank/DDBJ whole genome shotgun (WGS) entry which is preliminary data.</text>
</comment>